<proteinExistence type="predicted"/>
<gene>
    <name evidence="2" type="ORF">T05_9739</name>
</gene>
<organism evidence="2 3">
    <name type="scientific">Trichinella murrelli</name>
    <dbReference type="NCBI Taxonomy" id="144512"/>
    <lineage>
        <taxon>Eukaryota</taxon>
        <taxon>Metazoa</taxon>
        <taxon>Ecdysozoa</taxon>
        <taxon>Nematoda</taxon>
        <taxon>Enoplea</taxon>
        <taxon>Dorylaimia</taxon>
        <taxon>Trichinellida</taxon>
        <taxon>Trichinellidae</taxon>
        <taxon>Trichinella</taxon>
    </lineage>
</organism>
<feature type="transmembrane region" description="Helical" evidence="1">
    <location>
        <begin position="12"/>
        <end position="30"/>
    </location>
</feature>
<evidence type="ECO:0000313" key="2">
    <source>
        <dbReference type="EMBL" id="KRX41313.1"/>
    </source>
</evidence>
<evidence type="ECO:0000313" key="3">
    <source>
        <dbReference type="Proteomes" id="UP000055048"/>
    </source>
</evidence>
<reference evidence="2 3" key="1">
    <citation type="submission" date="2015-01" db="EMBL/GenBank/DDBJ databases">
        <title>Evolution of Trichinella species and genotypes.</title>
        <authorList>
            <person name="Korhonen P.K."/>
            <person name="Edoardo P."/>
            <person name="Giuseppe L.R."/>
            <person name="Gasser R.B."/>
        </authorList>
    </citation>
    <scope>NUCLEOTIDE SEQUENCE [LARGE SCALE GENOMIC DNA]</scope>
    <source>
        <strain evidence="2">ISS417</strain>
    </source>
</reference>
<comment type="caution">
    <text evidence="2">The sequence shown here is derived from an EMBL/GenBank/DDBJ whole genome shotgun (WGS) entry which is preliminary data.</text>
</comment>
<feature type="transmembrane region" description="Helical" evidence="1">
    <location>
        <begin position="50"/>
        <end position="67"/>
    </location>
</feature>
<name>A0A0V0TQW8_9BILA</name>
<keyword evidence="1" id="KW-0812">Transmembrane</keyword>
<keyword evidence="1" id="KW-1133">Transmembrane helix</keyword>
<sequence length="110" mass="12323">MFYTNWQWKRPHVRIPLLVDMLVWVSPATLTAYNAEEDSNDSNSNPLPSFSGNFCLFFIILLVADLLPCAHSYAVQYQIANIFGTDAPKCKGLSALLREHGPEKPNASSH</sequence>
<dbReference type="AlphaFoldDB" id="A0A0V0TQW8"/>
<dbReference type="Proteomes" id="UP000055048">
    <property type="component" value="Unassembled WGS sequence"/>
</dbReference>
<keyword evidence="1" id="KW-0472">Membrane</keyword>
<dbReference type="EMBL" id="JYDJ01000175">
    <property type="protein sequence ID" value="KRX41313.1"/>
    <property type="molecule type" value="Genomic_DNA"/>
</dbReference>
<protein>
    <submittedName>
        <fullName evidence="2">Uncharacterized protein</fullName>
    </submittedName>
</protein>
<evidence type="ECO:0000256" key="1">
    <source>
        <dbReference type="SAM" id="Phobius"/>
    </source>
</evidence>
<accession>A0A0V0TQW8</accession>
<keyword evidence="3" id="KW-1185">Reference proteome</keyword>